<feature type="transmembrane region" description="Helical" evidence="8">
    <location>
        <begin position="240"/>
        <end position="259"/>
    </location>
</feature>
<comment type="similarity">
    <text evidence="3">Belongs to the major facilitator superfamily. TCR/Tet family.</text>
</comment>
<comment type="function">
    <text evidence="1">Resistance to tetracycline by an active tetracycline efflux. This is an energy-dependent process that decreases the accumulation of the antibiotic in whole cells. This protein functions as a metal-tetracycline/H(+) antiporter.</text>
</comment>
<dbReference type="PANTHER" id="PTHR23506">
    <property type="entry name" value="GH10249P"/>
    <property type="match status" value="1"/>
</dbReference>
<feature type="transmembrane region" description="Helical" evidence="8">
    <location>
        <begin position="201"/>
        <end position="220"/>
    </location>
</feature>
<feature type="transmembrane region" description="Helical" evidence="8">
    <location>
        <begin position="296"/>
        <end position="317"/>
    </location>
</feature>
<evidence type="ECO:0000256" key="6">
    <source>
        <dbReference type="ARBA" id="ARBA00022989"/>
    </source>
</evidence>
<dbReference type="InterPro" id="IPR005829">
    <property type="entry name" value="Sugar_transporter_CS"/>
</dbReference>
<feature type="transmembrane region" description="Helical" evidence="8">
    <location>
        <begin position="31"/>
        <end position="51"/>
    </location>
</feature>
<keyword evidence="6 8" id="KW-1133">Transmembrane helix</keyword>
<evidence type="ECO:0000256" key="2">
    <source>
        <dbReference type="ARBA" id="ARBA00004141"/>
    </source>
</evidence>
<reference evidence="10 13" key="2">
    <citation type="submission" date="2019-02" db="EMBL/GenBank/DDBJ databases">
        <title>Complete genome sequence of Desulfobacter hydrogenophilus AcRS1.</title>
        <authorList>
            <person name="Marietou A."/>
            <person name="Lund M.B."/>
            <person name="Marshall I.P.G."/>
            <person name="Schreiber L."/>
            <person name="Jorgensen B."/>
        </authorList>
    </citation>
    <scope>NUCLEOTIDE SEQUENCE [LARGE SCALE GENOMIC DNA]</scope>
    <source>
        <strain evidence="10 13">AcRS1</strain>
    </source>
</reference>
<dbReference type="Pfam" id="PF07690">
    <property type="entry name" value="MFS_1"/>
    <property type="match status" value="2"/>
</dbReference>
<feature type="transmembrane region" description="Helical" evidence="8">
    <location>
        <begin position="72"/>
        <end position="89"/>
    </location>
</feature>
<dbReference type="GO" id="GO:0022857">
    <property type="term" value="F:transmembrane transporter activity"/>
    <property type="evidence" value="ECO:0007669"/>
    <property type="project" value="InterPro"/>
</dbReference>
<sequence>MNKSAILFILSAAVGVAMMGLGIIWPLIPVYAVELGAGGFLVGLIVASFNISRTLLSPFSGPMSDKWGRKRFIASGLLIYAVLSVFYVLPKNAETLILIRLLHGTASLLVVPVAMALTADIAPPQKLGLYMGTLNMAIMIGLGFGPAMGGIIRDTLGFNVAFYIMGGLAFITSLMVAIFIPSDKAHLSHIKRLKPYPIRKIMVHRTAAGILIMRFFAASGQGSVYTFLPILAMKINLSSSQVGIILTMNIFLIAFLQRISGRLADRTNPKHLIIAGTFASGITVLSMPFVHGFIPILILNILMGMANGISLPGGLVITARLGQTMGMASIMSLNDAAWGLGFIVSPILSGLILDWMGVSCVFIVGSLLILLGGIAVTVFLWNYDNSLRTAD</sequence>
<reference evidence="11 12" key="1">
    <citation type="submission" date="2018-06" db="EMBL/GenBank/DDBJ databases">
        <title>Complete Genome Sequence of Desulfobacter hydrogenophilus (DSM3380).</title>
        <authorList>
            <person name="Marietou A."/>
            <person name="Schreiber L."/>
            <person name="Marshall I."/>
            <person name="Jorgensen B."/>
        </authorList>
    </citation>
    <scope>NUCLEOTIDE SEQUENCE [LARGE SCALE GENOMIC DNA]</scope>
    <source>
        <strain evidence="11 12">DSM 3380</strain>
    </source>
</reference>
<dbReference type="EMBL" id="QLNI01000058">
    <property type="protein sequence ID" value="RAM00201.1"/>
    <property type="molecule type" value="Genomic_DNA"/>
</dbReference>
<dbReference type="Proteomes" id="UP000293902">
    <property type="component" value="Chromosome"/>
</dbReference>
<protein>
    <submittedName>
        <fullName evidence="11">MFS transporter</fullName>
    </submittedName>
</protein>
<comment type="subcellular location">
    <subcellularLocation>
        <location evidence="2">Membrane</location>
        <topology evidence="2">Multi-pass membrane protein</topology>
    </subcellularLocation>
</comment>
<evidence type="ECO:0000256" key="8">
    <source>
        <dbReference type="SAM" id="Phobius"/>
    </source>
</evidence>
<dbReference type="PROSITE" id="PS50850">
    <property type="entry name" value="MFS"/>
    <property type="match status" value="1"/>
</dbReference>
<dbReference type="Gene3D" id="1.20.1250.20">
    <property type="entry name" value="MFS general substrate transporter like domains"/>
    <property type="match status" value="2"/>
</dbReference>
<dbReference type="OrthoDB" id="5412090at2"/>
<feature type="transmembrane region" description="Helical" evidence="8">
    <location>
        <begin position="271"/>
        <end position="290"/>
    </location>
</feature>
<proteinExistence type="inferred from homology"/>
<dbReference type="EMBL" id="CP036313">
    <property type="protein sequence ID" value="QBH14440.1"/>
    <property type="molecule type" value="Genomic_DNA"/>
</dbReference>
<feature type="transmembrane region" description="Helical" evidence="8">
    <location>
        <begin position="7"/>
        <end position="25"/>
    </location>
</feature>
<organism evidence="11 12">
    <name type="scientific">Desulfobacter hydrogenophilus</name>
    <dbReference type="NCBI Taxonomy" id="2291"/>
    <lineage>
        <taxon>Bacteria</taxon>
        <taxon>Pseudomonadati</taxon>
        <taxon>Thermodesulfobacteriota</taxon>
        <taxon>Desulfobacteria</taxon>
        <taxon>Desulfobacterales</taxon>
        <taxon>Desulfobacteraceae</taxon>
        <taxon>Desulfobacter</taxon>
    </lineage>
</organism>
<dbReference type="SUPFAM" id="SSF103473">
    <property type="entry name" value="MFS general substrate transporter"/>
    <property type="match status" value="1"/>
</dbReference>
<evidence type="ECO:0000313" key="10">
    <source>
        <dbReference type="EMBL" id="QBH14440.1"/>
    </source>
</evidence>
<dbReference type="PROSITE" id="PS00216">
    <property type="entry name" value="SUGAR_TRANSPORT_1"/>
    <property type="match status" value="1"/>
</dbReference>
<keyword evidence="5 8" id="KW-0812">Transmembrane</keyword>
<dbReference type="PANTHER" id="PTHR23506:SF23">
    <property type="entry name" value="GH10249P"/>
    <property type="match status" value="1"/>
</dbReference>
<keyword evidence="4" id="KW-0813">Transport</keyword>
<feature type="transmembrane region" description="Helical" evidence="8">
    <location>
        <begin position="160"/>
        <end position="180"/>
    </location>
</feature>
<evidence type="ECO:0000313" key="11">
    <source>
        <dbReference type="EMBL" id="RAM00201.1"/>
    </source>
</evidence>
<dbReference type="Proteomes" id="UP000248798">
    <property type="component" value="Unassembled WGS sequence"/>
</dbReference>
<feature type="transmembrane region" description="Helical" evidence="8">
    <location>
        <begin position="95"/>
        <end position="117"/>
    </location>
</feature>
<dbReference type="PRINTS" id="PR01035">
    <property type="entry name" value="TCRTETA"/>
</dbReference>
<keyword evidence="7 8" id="KW-0472">Membrane</keyword>
<evidence type="ECO:0000313" key="12">
    <source>
        <dbReference type="Proteomes" id="UP000248798"/>
    </source>
</evidence>
<dbReference type="InterPro" id="IPR020846">
    <property type="entry name" value="MFS_dom"/>
</dbReference>
<feature type="transmembrane region" description="Helical" evidence="8">
    <location>
        <begin position="362"/>
        <end position="383"/>
    </location>
</feature>
<gene>
    <name evidence="11" type="ORF">DO021_20350</name>
    <name evidence="10" type="ORF">EYB58_16820</name>
</gene>
<accession>A0A328F6N5</accession>
<dbReference type="RefSeq" id="WP_111960094.1">
    <property type="nucleotide sequence ID" value="NZ_CP036313.1"/>
</dbReference>
<dbReference type="InterPro" id="IPR001958">
    <property type="entry name" value="Tet-R_TetA/multi-R_MdtG-like"/>
</dbReference>
<evidence type="ECO:0000256" key="4">
    <source>
        <dbReference type="ARBA" id="ARBA00022448"/>
    </source>
</evidence>
<name>A0A328F6N5_9BACT</name>
<keyword evidence="13" id="KW-1185">Reference proteome</keyword>
<evidence type="ECO:0000256" key="7">
    <source>
        <dbReference type="ARBA" id="ARBA00023136"/>
    </source>
</evidence>
<dbReference type="InterPro" id="IPR011701">
    <property type="entry name" value="MFS"/>
</dbReference>
<evidence type="ECO:0000256" key="3">
    <source>
        <dbReference type="ARBA" id="ARBA00007520"/>
    </source>
</evidence>
<dbReference type="GO" id="GO:0016020">
    <property type="term" value="C:membrane"/>
    <property type="evidence" value="ECO:0007669"/>
    <property type="project" value="UniProtKB-SubCell"/>
</dbReference>
<evidence type="ECO:0000256" key="5">
    <source>
        <dbReference type="ARBA" id="ARBA00022692"/>
    </source>
</evidence>
<dbReference type="InterPro" id="IPR036259">
    <property type="entry name" value="MFS_trans_sf"/>
</dbReference>
<dbReference type="InterPro" id="IPR050930">
    <property type="entry name" value="MFS_Vesicular_Transporter"/>
</dbReference>
<feature type="transmembrane region" description="Helical" evidence="8">
    <location>
        <begin position="129"/>
        <end position="148"/>
    </location>
</feature>
<evidence type="ECO:0000259" key="9">
    <source>
        <dbReference type="PROSITE" id="PS50850"/>
    </source>
</evidence>
<dbReference type="CDD" id="cd17325">
    <property type="entry name" value="MFS_MdtG_SLC18_like"/>
    <property type="match status" value="1"/>
</dbReference>
<evidence type="ECO:0000256" key="1">
    <source>
        <dbReference type="ARBA" id="ARBA00003279"/>
    </source>
</evidence>
<feature type="transmembrane region" description="Helical" evidence="8">
    <location>
        <begin position="337"/>
        <end position="356"/>
    </location>
</feature>
<evidence type="ECO:0000313" key="13">
    <source>
        <dbReference type="Proteomes" id="UP000293902"/>
    </source>
</evidence>
<dbReference type="AlphaFoldDB" id="A0A328F6N5"/>
<feature type="domain" description="Major facilitator superfamily (MFS) profile" evidence="9">
    <location>
        <begin position="6"/>
        <end position="384"/>
    </location>
</feature>